<evidence type="ECO:0008006" key="5">
    <source>
        <dbReference type="Google" id="ProtNLM"/>
    </source>
</evidence>
<evidence type="ECO:0000256" key="1">
    <source>
        <dbReference type="SAM" id="MobiDB-lite"/>
    </source>
</evidence>
<dbReference type="EMBL" id="VTPY01000002">
    <property type="protein sequence ID" value="KAA0013759.1"/>
    <property type="molecule type" value="Genomic_DNA"/>
</dbReference>
<dbReference type="PROSITE" id="PS51257">
    <property type="entry name" value="PROKAR_LIPOPROTEIN"/>
    <property type="match status" value="1"/>
</dbReference>
<gene>
    <name evidence="3" type="ORF">F0A17_05245</name>
</gene>
<dbReference type="Proteomes" id="UP000486760">
    <property type="component" value="Unassembled WGS sequence"/>
</dbReference>
<feature type="region of interest" description="Disordered" evidence="1">
    <location>
        <begin position="42"/>
        <end position="62"/>
    </location>
</feature>
<dbReference type="AlphaFoldDB" id="A0A7V7KJE1"/>
<organism evidence="3 4">
    <name type="scientific">Billgrantia pellis</name>
    <dbReference type="NCBI Taxonomy" id="2606936"/>
    <lineage>
        <taxon>Bacteria</taxon>
        <taxon>Pseudomonadati</taxon>
        <taxon>Pseudomonadota</taxon>
        <taxon>Gammaproteobacteria</taxon>
        <taxon>Oceanospirillales</taxon>
        <taxon>Halomonadaceae</taxon>
        <taxon>Billgrantia</taxon>
    </lineage>
</organism>
<keyword evidence="2" id="KW-0732">Signal</keyword>
<evidence type="ECO:0000256" key="2">
    <source>
        <dbReference type="SAM" id="SignalP"/>
    </source>
</evidence>
<accession>A0A7V7KJE1</accession>
<feature type="signal peptide" evidence="2">
    <location>
        <begin position="1"/>
        <end position="20"/>
    </location>
</feature>
<name>A0A7V7KJE1_9GAMM</name>
<evidence type="ECO:0000313" key="3">
    <source>
        <dbReference type="EMBL" id="KAA0013759.1"/>
    </source>
</evidence>
<sequence>MKTSLRCFILSIAVSTLALSGCNYSPARVTPEPLIVVDGERHYHEGKHRHRHRHDDDHDRRRYDGYRHDDRRYYDRHRERFCPPGHAKKGGCGPWR</sequence>
<dbReference type="RefSeq" id="WP_149327297.1">
    <property type="nucleotide sequence ID" value="NZ_VTPY01000002.1"/>
</dbReference>
<feature type="compositionally biased region" description="Basic residues" evidence="1">
    <location>
        <begin position="44"/>
        <end position="53"/>
    </location>
</feature>
<protein>
    <recommendedName>
        <fullName evidence="5">Lipoprotein</fullName>
    </recommendedName>
</protein>
<reference evidence="3 4" key="1">
    <citation type="submission" date="2019-08" db="EMBL/GenBank/DDBJ databases">
        <title>Bioinformatics analysis of the strain L3 and L5.</title>
        <authorList>
            <person name="Li X."/>
        </authorList>
    </citation>
    <scope>NUCLEOTIDE SEQUENCE [LARGE SCALE GENOMIC DNA]</scope>
    <source>
        <strain evidence="3 4">L5</strain>
    </source>
</reference>
<comment type="caution">
    <text evidence="3">The sequence shown here is derived from an EMBL/GenBank/DDBJ whole genome shotgun (WGS) entry which is preliminary data.</text>
</comment>
<evidence type="ECO:0000313" key="4">
    <source>
        <dbReference type="Proteomes" id="UP000486760"/>
    </source>
</evidence>
<feature type="chain" id="PRO_5030935572" description="Lipoprotein" evidence="2">
    <location>
        <begin position="21"/>
        <end position="96"/>
    </location>
</feature>
<proteinExistence type="predicted"/>
<keyword evidence="4" id="KW-1185">Reference proteome</keyword>